<comment type="caution">
    <text evidence="6">The sequence shown here is derived from an EMBL/GenBank/DDBJ whole genome shotgun (WGS) entry which is preliminary data.</text>
</comment>
<dbReference type="GO" id="GO:0003735">
    <property type="term" value="F:structural constituent of ribosome"/>
    <property type="evidence" value="ECO:0007669"/>
    <property type="project" value="InterPro"/>
</dbReference>
<dbReference type="Pfam" id="PF00831">
    <property type="entry name" value="Ribosomal_L29"/>
    <property type="match status" value="1"/>
</dbReference>
<evidence type="ECO:0000313" key="6">
    <source>
        <dbReference type="EMBL" id="OGF87449.1"/>
    </source>
</evidence>
<dbReference type="EMBL" id="MFIF01000005">
    <property type="protein sequence ID" value="OGF87449.1"/>
    <property type="molecule type" value="Genomic_DNA"/>
</dbReference>
<evidence type="ECO:0000256" key="5">
    <source>
        <dbReference type="HAMAP-Rule" id="MF_00374"/>
    </source>
</evidence>
<keyword evidence="2 5" id="KW-0689">Ribosomal protein</keyword>
<evidence type="ECO:0000256" key="3">
    <source>
        <dbReference type="ARBA" id="ARBA00023274"/>
    </source>
</evidence>
<reference evidence="6 7" key="1">
    <citation type="journal article" date="2016" name="Nat. Commun.">
        <title>Thousands of microbial genomes shed light on interconnected biogeochemical processes in an aquifer system.</title>
        <authorList>
            <person name="Anantharaman K."/>
            <person name="Brown C.T."/>
            <person name="Hug L.A."/>
            <person name="Sharon I."/>
            <person name="Castelle C.J."/>
            <person name="Probst A.J."/>
            <person name="Thomas B.C."/>
            <person name="Singh A."/>
            <person name="Wilkins M.J."/>
            <person name="Karaoz U."/>
            <person name="Brodie E.L."/>
            <person name="Williams K.H."/>
            <person name="Hubbard S.S."/>
            <person name="Banfield J.F."/>
        </authorList>
    </citation>
    <scope>NUCLEOTIDE SEQUENCE [LARGE SCALE GENOMIC DNA]</scope>
</reference>
<dbReference type="Gene3D" id="1.10.287.310">
    <property type="match status" value="1"/>
</dbReference>
<dbReference type="GO" id="GO:1990904">
    <property type="term" value="C:ribonucleoprotein complex"/>
    <property type="evidence" value="ECO:0007669"/>
    <property type="project" value="UniProtKB-KW"/>
</dbReference>
<dbReference type="HAMAP" id="MF_00374">
    <property type="entry name" value="Ribosomal_uL29"/>
    <property type="match status" value="1"/>
</dbReference>
<dbReference type="AlphaFoldDB" id="A0A1F5XHT9"/>
<dbReference type="GO" id="GO:0006412">
    <property type="term" value="P:translation"/>
    <property type="evidence" value="ECO:0007669"/>
    <property type="project" value="UniProtKB-UniRule"/>
</dbReference>
<evidence type="ECO:0000256" key="2">
    <source>
        <dbReference type="ARBA" id="ARBA00022980"/>
    </source>
</evidence>
<accession>A0A1F5XHT9</accession>
<evidence type="ECO:0000313" key="7">
    <source>
        <dbReference type="Proteomes" id="UP000177346"/>
    </source>
</evidence>
<evidence type="ECO:0000256" key="4">
    <source>
        <dbReference type="ARBA" id="ARBA00035204"/>
    </source>
</evidence>
<dbReference type="Proteomes" id="UP000177346">
    <property type="component" value="Unassembled WGS sequence"/>
</dbReference>
<gene>
    <name evidence="5" type="primary">rpmC</name>
    <name evidence="6" type="ORF">A3B19_02605</name>
</gene>
<organism evidence="6 7">
    <name type="scientific">Candidatus Giovannonibacteria bacterium RIFCSPLOWO2_01_FULL_46_32</name>
    <dbReference type="NCBI Taxonomy" id="1798353"/>
    <lineage>
        <taxon>Bacteria</taxon>
        <taxon>Candidatus Giovannoniibacteriota</taxon>
    </lineage>
</organism>
<keyword evidence="3 5" id="KW-0687">Ribonucleoprotein</keyword>
<dbReference type="InterPro" id="IPR001854">
    <property type="entry name" value="Ribosomal_uL29"/>
</dbReference>
<name>A0A1F5XHT9_9BACT</name>
<sequence length="64" mass="7493">MTRIKIKDLRSKAELELGELLAGEREKLLELNMRAHESKPKNVKEAREIRKNIARILTLLKNKN</sequence>
<comment type="similarity">
    <text evidence="1 5">Belongs to the universal ribosomal protein uL29 family.</text>
</comment>
<dbReference type="SUPFAM" id="SSF46561">
    <property type="entry name" value="Ribosomal protein L29 (L29p)"/>
    <property type="match status" value="1"/>
</dbReference>
<dbReference type="InterPro" id="IPR036049">
    <property type="entry name" value="Ribosomal_uL29_sf"/>
</dbReference>
<dbReference type="NCBIfam" id="TIGR00012">
    <property type="entry name" value="L29"/>
    <property type="match status" value="1"/>
</dbReference>
<evidence type="ECO:0000256" key="1">
    <source>
        <dbReference type="ARBA" id="ARBA00009254"/>
    </source>
</evidence>
<proteinExistence type="inferred from homology"/>
<dbReference type="GO" id="GO:0005840">
    <property type="term" value="C:ribosome"/>
    <property type="evidence" value="ECO:0007669"/>
    <property type="project" value="UniProtKB-KW"/>
</dbReference>
<protein>
    <recommendedName>
        <fullName evidence="4 5">Large ribosomal subunit protein uL29</fullName>
    </recommendedName>
</protein>